<name>Q09DC8_STIAD</name>
<feature type="compositionally biased region" description="Polar residues" evidence="1">
    <location>
        <begin position="241"/>
        <end position="256"/>
    </location>
</feature>
<gene>
    <name evidence="3" type="ORF">STIAU_1558</name>
</gene>
<dbReference type="AlphaFoldDB" id="Q09DC8"/>
<comment type="caution">
    <text evidence="3">The sequence shown here is derived from an EMBL/GenBank/DDBJ whole genome shotgun (WGS) entry which is preliminary data.</text>
</comment>
<accession>Q09DC8</accession>
<feature type="region of interest" description="Disordered" evidence="1">
    <location>
        <begin position="233"/>
        <end position="256"/>
    </location>
</feature>
<feature type="chain" id="PRO_5004167605" description="Lipoprotein" evidence="2">
    <location>
        <begin position="31"/>
        <end position="464"/>
    </location>
</feature>
<evidence type="ECO:0008006" key="5">
    <source>
        <dbReference type="Google" id="ProtNLM"/>
    </source>
</evidence>
<evidence type="ECO:0000313" key="4">
    <source>
        <dbReference type="Proteomes" id="UP000032702"/>
    </source>
</evidence>
<evidence type="ECO:0000313" key="3">
    <source>
        <dbReference type="EMBL" id="EAU69801.1"/>
    </source>
</evidence>
<evidence type="ECO:0000256" key="2">
    <source>
        <dbReference type="SAM" id="SignalP"/>
    </source>
</evidence>
<dbReference type="PROSITE" id="PS51257">
    <property type="entry name" value="PROKAR_LIPOPROTEIN"/>
    <property type="match status" value="1"/>
</dbReference>
<protein>
    <recommendedName>
        <fullName evidence="5">Lipoprotein</fullName>
    </recommendedName>
</protein>
<proteinExistence type="predicted"/>
<evidence type="ECO:0000256" key="1">
    <source>
        <dbReference type="SAM" id="MobiDB-lite"/>
    </source>
</evidence>
<reference evidence="3 4" key="1">
    <citation type="submission" date="2006-04" db="EMBL/GenBank/DDBJ databases">
        <authorList>
            <person name="Nierman W.C."/>
        </authorList>
    </citation>
    <scope>NUCLEOTIDE SEQUENCE [LARGE SCALE GENOMIC DNA]</scope>
    <source>
        <strain evidence="3 4">DW4/3-1</strain>
    </source>
</reference>
<dbReference type="EMBL" id="AAMD01000003">
    <property type="protein sequence ID" value="EAU69801.1"/>
    <property type="molecule type" value="Genomic_DNA"/>
</dbReference>
<dbReference type="Proteomes" id="UP000032702">
    <property type="component" value="Unassembled WGS sequence"/>
</dbReference>
<sequence length="464" mass="49923">MKLTLTRKYHMLPSRSVLFLGVGLGVAAGACNYAAEPSVDIGQPATLEQVLSSAYQGLDQALPQDEILLQAKLATPPLDTATEFERLLQRKRADIAGHFRISRAEGSPQLAFQAGANFIKDHPYDPKAPLKQFALVDVTGTINGKPVDYQSIVARFEFRPGTCEISLIDPVVPDAELYLPEEPLKALFPQCATPLESKIAFIRRQKPDRQFMKYDRNTDRFTFVDTREAQAVQAETKPGSPATSASNLEACPKSSNPIDHGDNTTRVCSDTIWGFGVWWRGGKATAEVVCEPVPETEGSGCRVSSVTATGNQWSELKPGDSYDAGCLLDYGAAVEGAPGAANLVSQDGNTTGGHVQIAKAAVVWRTTESQTRSGIKLAGQCAGKADAPNHGVTGQGNLDFHSDTEVHQNQSKIDQLNFEVSAIQLCHKSSRPSCDTCHAPKPGSSFAQAASCPELLRRRSASPK</sequence>
<feature type="signal peptide" evidence="2">
    <location>
        <begin position="1"/>
        <end position="30"/>
    </location>
</feature>
<organism evidence="3 4">
    <name type="scientific">Stigmatella aurantiaca (strain DW4/3-1)</name>
    <dbReference type="NCBI Taxonomy" id="378806"/>
    <lineage>
        <taxon>Bacteria</taxon>
        <taxon>Pseudomonadati</taxon>
        <taxon>Myxococcota</taxon>
        <taxon>Myxococcia</taxon>
        <taxon>Myxococcales</taxon>
        <taxon>Cystobacterineae</taxon>
        <taxon>Archangiaceae</taxon>
        <taxon>Stigmatella</taxon>
    </lineage>
</organism>
<keyword evidence="2" id="KW-0732">Signal</keyword>